<dbReference type="Gene3D" id="2.70.98.70">
    <property type="match status" value="1"/>
</dbReference>
<accession>A0A2Z4IPQ2</accession>
<dbReference type="OrthoDB" id="9772435at2"/>
<protein>
    <submittedName>
        <fullName evidence="1">Uncharacterized protein</fullName>
    </submittedName>
</protein>
<dbReference type="Proteomes" id="UP000248688">
    <property type="component" value="Chromosome"/>
</dbReference>
<dbReference type="AlphaFoldDB" id="A0A2Z4IPQ2"/>
<sequence length="432" mass="49338">MKFENWGPTGKNTRSLEDMVTPYVPMMDENANAVASNDTNLKEPDPFYELAYREYGQDELAWVLSKTDRDSWVALMYGVPVLPDVEDPRRHSAYKPNVGITALRSQGESQAPEEQVQAYLKYGTHGGWHGQFDRTGLLALDRYGHKYFSTEMVWFGYGHPGYKECVQTSATHNMVVVDGLQQEAVPSEQLVFYAGDMMQVSVVETEARWRKIPTFNIEKFPPWDDAEYEDGFEPVLQRRMAIVTDDYVVLADYMSSSQNHQYDWLIHPVGFQDIGDVKRKGTQLDQLSTADDSPYKYFKNAQWYHISQGTLVEFKEGEMHLDVHTLWPKKAEALIADYPNGGRQRDMRNNPNRRTFGVRTNGEKASFLTVLEPYKGASAIEKIESTSPDKLIITLKDGRTQTVTISQMDGKRPVAQIAETKNGDEVRREQTN</sequence>
<organism evidence="1 2">
    <name type="scientific">Echinicola strongylocentroti</name>
    <dbReference type="NCBI Taxonomy" id="1795355"/>
    <lineage>
        <taxon>Bacteria</taxon>
        <taxon>Pseudomonadati</taxon>
        <taxon>Bacteroidota</taxon>
        <taxon>Cytophagia</taxon>
        <taxon>Cytophagales</taxon>
        <taxon>Cyclobacteriaceae</taxon>
        <taxon>Echinicola</taxon>
    </lineage>
</organism>
<evidence type="ECO:0000313" key="2">
    <source>
        <dbReference type="Proteomes" id="UP000248688"/>
    </source>
</evidence>
<dbReference type="KEGG" id="est:DN752_23100"/>
<reference evidence="1 2" key="1">
    <citation type="submission" date="2018-06" db="EMBL/GenBank/DDBJ databases">
        <title>Echinicola strongylocentroti sp. nov., isolated from a sea urchin Strongylocentrotus intermedius.</title>
        <authorList>
            <person name="Bae S.S."/>
        </authorList>
    </citation>
    <scope>NUCLEOTIDE SEQUENCE [LARGE SCALE GENOMIC DNA]</scope>
    <source>
        <strain evidence="1 2">MEBiC08714</strain>
    </source>
</reference>
<evidence type="ECO:0000313" key="1">
    <source>
        <dbReference type="EMBL" id="AWW32797.1"/>
    </source>
</evidence>
<gene>
    <name evidence="1" type="ORF">DN752_23100</name>
</gene>
<dbReference type="EMBL" id="CP030041">
    <property type="protein sequence ID" value="AWW32797.1"/>
    <property type="molecule type" value="Genomic_DNA"/>
</dbReference>
<name>A0A2Z4IPQ2_9BACT</name>
<keyword evidence="2" id="KW-1185">Reference proteome</keyword>
<proteinExistence type="predicted"/>